<dbReference type="AlphaFoldDB" id="A0AA86RQB7"/>
<dbReference type="EMBL" id="CAXDID020000017">
    <property type="protein sequence ID" value="CAL5984513.1"/>
    <property type="molecule type" value="Genomic_DNA"/>
</dbReference>
<protein>
    <submittedName>
        <fullName evidence="1">Rho-related GTP-binding protein</fullName>
    </submittedName>
    <submittedName>
        <fullName evidence="2">Rho-related_GTP-binding protein</fullName>
    </submittedName>
</protein>
<dbReference type="SUPFAM" id="SSF52540">
    <property type="entry name" value="P-loop containing nucleoside triphosphate hydrolases"/>
    <property type="match status" value="1"/>
</dbReference>
<reference evidence="1" key="1">
    <citation type="submission" date="2023-06" db="EMBL/GenBank/DDBJ databases">
        <authorList>
            <person name="Kurt Z."/>
        </authorList>
    </citation>
    <scope>NUCLEOTIDE SEQUENCE</scope>
</reference>
<evidence type="ECO:0000313" key="1">
    <source>
        <dbReference type="EMBL" id="CAI9978726.1"/>
    </source>
</evidence>
<evidence type="ECO:0000313" key="2">
    <source>
        <dbReference type="EMBL" id="CAL5984513.1"/>
    </source>
</evidence>
<dbReference type="InterPro" id="IPR001806">
    <property type="entry name" value="Small_GTPase"/>
</dbReference>
<proteinExistence type="predicted"/>
<keyword evidence="3" id="KW-1185">Reference proteome</keyword>
<organism evidence="1">
    <name type="scientific">Hexamita inflata</name>
    <dbReference type="NCBI Taxonomy" id="28002"/>
    <lineage>
        <taxon>Eukaryota</taxon>
        <taxon>Metamonada</taxon>
        <taxon>Diplomonadida</taxon>
        <taxon>Hexamitidae</taxon>
        <taxon>Hexamitinae</taxon>
        <taxon>Hexamita</taxon>
    </lineage>
</organism>
<accession>A0AA86RQB7</accession>
<dbReference type="GO" id="GO:0005525">
    <property type="term" value="F:GTP binding"/>
    <property type="evidence" value="ECO:0007669"/>
    <property type="project" value="InterPro"/>
</dbReference>
<dbReference type="InterPro" id="IPR027417">
    <property type="entry name" value="P-loop_NTPase"/>
</dbReference>
<dbReference type="SMART" id="SM00174">
    <property type="entry name" value="RHO"/>
    <property type="match status" value="1"/>
</dbReference>
<dbReference type="Gene3D" id="3.40.50.300">
    <property type="entry name" value="P-loop containing nucleotide triphosphate hydrolases"/>
    <property type="match status" value="1"/>
</dbReference>
<comment type="caution">
    <text evidence="1">The sequence shown here is derived from an EMBL/GenBank/DDBJ whole genome shotgun (WGS) entry which is preliminary data.</text>
</comment>
<sequence length="101" mass="11570">MISYYKQFQITQVQSGFPKQKKYLPGIPYILVGLKSDLQFEKDSVTENQAKIVADKFHAQTHLFSSALNNYNINLLFSTAIQISLNYQTPYTVNYLNAGKK</sequence>
<dbReference type="EMBL" id="CATOUU010001186">
    <property type="protein sequence ID" value="CAI9978726.1"/>
    <property type="molecule type" value="Genomic_DNA"/>
</dbReference>
<reference evidence="2 3" key="2">
    <citation type="submission" date="2024-07" db="EMBL/GenBank/DDBJ databases">
        <authorList>
            <person name="Akdeniz Z."/>
        </authorList>
    </citation>
    <scope>NUCLEOTIDE SEQUENCE [LARGE SCALE GENOMIC DNA]</scope>
</reference>
<gene>
    <name evidence="1" type="ORF">HINF_LOCUS66371</name>
    <name evidence="2" type="ORF">HINF_LOCUS8137</name>
</gene>
<evidence type="ECO:0000313" key="3">
    <source>
        <dbReference type="Proteomes" id="UP001642409"/>
    </source>
</evidence>
<dbReference type="Pfam" id="PF00071">
    <property type="entry name" value="Ras"/>
    <property type="match status" value="1"/>
</dbReference>
<dbReference type="GO" id="GO:0003924">
    <property type="term" value="F:GTPase activity"/>
    <property type="evidence" value="ECO:0007669"/>
    <property type="project" value="InterPro"/>
</dbReference>
<dbReference type="Proteomes" id="UP001642409">
    <property type="component" value="Unassembled WGS sequence"/>
</dbReference>
<name>A0AA86RQB7_9EUKA</name>